<organism evidence="14">
    <name type="scientific">marine metagenome</name>
    <dbReference type="NCBI Taxonomy" id="408172"/>
    <lineage>
        <taxon>unclassified sequences</taxon>
        <taxon>metagenomes</taxon>
        <taxon>ecological metagenomes</taxon>
    </lineage>
</organism>
<protein>
    <recommendedName>
        <fullName evidence="12">Manganese transport regulator</fullName>
    </recommendedName>
</protein>
<evidence type="ECO:0000256" key="1">
    <source>
        <dbReference type="ARBA" id="ARBA00004496"/>
    </source>
</evidence>
<evidence type="ECO:0000256" key="11">
    <source>
        <dbReference type="ARBA" id="ARBA00023211"/>
    </source>
</evidence>
<keyword evidence="9" id="KW-0010">Activator</keyword>
<comment type="similarity">
    <text evidence="2">Belongs to the DtxR/MntR family.</text>
</comment>
<dbReference type="Gene3D" id="2.30.30.90">
    <property type="match status" value="1"/>
</dbReference>
<dbReference type="SUPFAM" id="SSF50037">
    <property type="entry name" value="C-terminal domain of transcriptional repressors"/>
    <property type="match status" value="1"/>
</dbReference>
<evidence type="ECO:0000256" key="8">
    <source>
        <dbReference type="ARBA" id="ARBA00023125"/>
    </source>
</evidence>
<keyword evidence="11" id="KW-0464">Manganese</keyword>
<dbReference type="InterPro" id="IPR022689">
    <property type="entry name" value="Iron_dep_repressor"/>
</dbReference>
<dbReference type="Gene3D" id="1.10.10.10">
    <property type="entry name" value="Winged helix-like DNA-binding domain superfamily/Winged helix DNA-binding domain"/>
    <property type="match status" value="1"/>
</dbReference>
<dbReference type="Pfam" id="PF04023">
    <property type="entry name" value="FeoA"/>
    <property type="match status" value="1"/>
</dbReference>
<comment type="subcellular location">
    <subcellularLocation>
        <location evidence="1">Cytoplasm</location>
    </subcellularLocation>
</comment>
<dbReference type="InterPro" id="IPR001367">
    <property type="entry name" value="Fe_dep_repressor"/>
</dbReference>
<evidence type="ECO:0000259" key="13">
    <source>
        <dbReference type="PROSITE" id="PS50944"/>
    </source>
</evidence>
<keyword evidence="4" id="KW-0963">Cytoplasm</keyword>
<evidence type="ECO:0000256" key="6">
    <source>
        <dbReference type="ARBA" id="ARBA00023004"/>
    </source>
</evidence>
<evidence type="ECO:0000256" key="9">
    <source>
        <dbReference type="ARBA" id="ARBA00023159"/>
    </source>
</evidence>
<comment type="subunit">
    <text evidence="3">Homodimer.</text>
</comment>
<dbReference type="SUPFAM" id="SSF46785">
    <property type="entry name" value="Winged helix' DNA-binding domain"/>
    <property type="match status" value="1"/>
</dbReference>
<name>A0A382AW85_9ZZZZ</name>
<feature type="domain" description="HTH dtxR-type" evidence="13">
    <location>
        <begin position="1"/>
        <end position="65"/>
    </location>
</feature>
<dbReference type="EMBL" id="UINC01027112">
    <property type="protein sequence ID" value="SVB05795.1"/>
    <property type="molecule type" value="Genomic_DNA"/>
</dbReference>
<dbReference type="InterPro" id="IPR036390">
    <property type="entry name" value="WH_DNA-bd_sf"/>
</dbReference>
<keyword evidence="5" id="KW-0678">Repressor</keyword>
<evidence type="ECO:0000256" key="7">
    <source>
        <dbReference type="ARBA" id="ARBA00023015"/>
    </source>
</evidence>
<evidence type="ECO:0000256" key="12">
    <source>
        <dbReference type="ARBA" id="ARBA00032593"/>
    </source>
</evidence>
<dbReference type="PANTHER" id="PTHR33238:SF11">
    <property type="entry name" value="TRANSCRIPTIONAL REGULATOR MNTR"/>
    <property type="match status" value="1"/>
</dbReference>
<keyword evidence="8" id="KW-0238">DNA-binding</keyword>
<dbReference type="Pfam" id="PF01325">
    <property type="entry name" value="Fe_dep_repress"/>
    <property type="match status" value="1"/>
</dbReference>
<dbReference type="SUPFAM" id="SSF47979">
    <property type="entry name" value="Iron-dependent repressor protein, dimerization domain"/>
    <property type="match status" value="1"/>
</dbReference>
<evidence type="ECO:0000256" key="3">
    <source>
        <dbReference type="ARBA" id="ARBA00011738"/>
    </source>
</evidence>
<proteinExistence type="inferred from homology"/>
<keyword evidence="10" id="KW-0804">Transcription</keyword>
<dbReference type="AlphaFoldDB" id="A0A382AW85"/>
<keyword evidence="6" id="KW-0408">Iron</keyword>
<evidence type="ECO:0000313" key="14">
    <source>
        <dbReference type="EMBL" id="SVB05795.1"/>
    </source>
</evidence>
<dbReference type="InterPro" id="IPR008988">
    <property type="entry name" value="Transcriptional_repressor_C"/>
</dbReference>
<dbReference type="PANTHER" id="PTHR33238">
    <property type="entry name" value="IRON (METAL) DEPENDENT REPRESSOR, DTXR FAMILY"/>
    <property type="match status" value="1"/>
</dbReference>
<sequence>MATSTVEDYLKQIYQAQLTSPGSLVPTGQVASALTVAPGTATAMVKTLAEAGLVKYEPYSGVCLTPAGEKLASHVLRRHRLVELFLVEVMGMDWSDVHSEAELLEHAVSERLLGRIDTMLGGPEVDPHGDPIPTAGGEVATADYANLVTCPVGVSLMLVQVTDQTSDFLRLMESYGLLPGVPVEVVVRDEHADTVEVRPLDGNRVSLGFRAASKIRVTPPADS</sequence>
<dbReference type="InterPro" id="IPR022687">
    <property type="entry name" value="HTH_DTXR"/>
</dbReference>
<accession>A0A382AW85</accession>
<dbReference type="SMART" id="SM00899">
    <property type="entry name" value="FeoA"/>
    <property type="match status" value="1"/>
</dbReference>
<evidence type="ECO:0000256" key="10">
    <source>
        <dbReference type="ARBA" id="ARBA00023163"/>
    </source>
</evidence>
<dbReference type="GO" id="GO:0003700">
    <property type="term" value="F:DNA-binding transcription factor activity"/>
    <property type="evidence" value="ECO:0007669"/>
    <property type="project" value="InterPro"/>
</dbReference>
<dbReference type="InterPro" id="IPR038157">
    <property type="entry name" value="FeoA_core_dom"/>
</dbReference>
<gene>
    <name evidence="14" type="ORF">METZ01_LOCUS158649</name>
</gene>
<dbReference type="FunFam" id="1.10.60.10:FF:000004">
    <property type="entry name" value="DtxR family transcriptional regulator"/>
    <property type="match status" value="1"/>
</dbReference>
<keyword evidence="7" id="KW-0805">Transcription regulation</keyword>
<dbReference type="Gene3D" id="1.10.60.10">
    <property type="entry name" value="Iron dependent repressor, metal binding and dimerisation domain"/>
    <property type="match status" value="1"/>
</dbReference>
<dbReference type="InterPro" id="IPR036421">
    <property type="entry name" value="Fe_dep_repressor_sf"/>
</dbReference>
<dbReference type="InterPro" id="IPR050536">
    <property type="entry name" value="DtxR_MntR_Metal-Reg"/>
</dbReference>
<dbReference type="SMART" id="SM00529">
    <property type="entry name" value="HTH_DTXR"/>
    <property type="match status" value="1"/>
</dbReference>
<evidence type="ECO:0000256" key="5">
    <source>
        <dbReference type="ARBA" id="ARBA00022491"/>
    </source>
</evidence>
<dbReference type="GO" id="GO:0005737">
    <property type="term" value="C:cytoplasm"/>
    <property type="evidence" value="ECO:0007669"/>
    <property type="project" value="UniProtKB-SubCell"/>
</dbReference>
<dbReference type="InterPro" id="IPR007167">
    <property type="entry name" value="Fe-transptr_FeoA-like"/>
</dbReference>
<evidence type="ECO:0000256" key="2">
    <source>
        <dbReference type="ARBA" id="ARBA00007871"/>
    </source>
</evidence>
<dbReference type="GO" id="GO:0046983">
    <property type="term" value="F:protein dimerization activity"/>
    <property type="evidence" value="ECO:0007669"/>
    <property type="project" value="InterPro"/>
</dbReference>
<dbReference type="Pfam" id="PF02742">
    <property type="entry name" value="Fe_dep_repr_C"/>
    <property type="match status" value="1"/>
</dbReference>
<dbReference type="PROSITE" id="PS50944">
    <property type="entry name" value="HTH_DTXR"/>
    <property type="match status" value="1"/>
</dbReference>
<evidence type="ECO:0000256" key="4">
    <source>
        <dbReference type="ARBA" id="ARBA00022490"/>
    </source>
</evidence>
<dbReference type="GO" id="GO:0003677">
    <property type="term" value="F:DNA binding"/>
    <property type="evidence" value="ECO:0007669"/>
    <property type="project" value="UniProtKB-KW"/>
</dbReference>
<reference evidence="14" key="1">
    <citation type="submission" date="2018-05" db="EMBL/GenBank/DDBJ databases">
        <authorList>
            <person name="Lanie J.A."/>
            <person name="Ng W.-L."/>
            <person name="Kazmierczak K.M."/>
            <person name="Andrzejewski T.M."/>
            <person name="Davidsen T.M."/>
            <person name="Wayne K.J."/>
            <person name="Tettelin H."/>
            <person name="Glass J.I."/>
            <person name="Rusch D."/>
            <person name="Podicherti R."/>
            <person name="Tsui H.-C.T."/>
            <person name="Winkler M.E."/>
        </authorList>
    </citation>
    <scope>NUCLEOTIDE SEQUENCE</scope>
</reference>
<dbReference type="GO" id="GO:0046914">
    <property type="term" value="F:transition metal ion binding"/>
    <property type="evidence" value="ECO:0007669"/>
    <property type="project" value="InterPro"/>
</dbReference>
<dbReference type="InterPro" id="IPR036388">
    <property type="entry name" value="WH-like_DNA-bd_sf"/>
</dbReference>